<dbReference type="Proteomes" id="UP001139456">
    <property type="component" value="Plasmid pW163"/>
</dbReference>
<geneLocation type="plasmid" evidence="3 4">
    <name>pW163</name>
</geneLocation>
<reference evidence="3" key="1">
    <citation type="submission" date="2022-04" db="EMBL/GenBank/DDBJ databases">
        <title>Heterogeneous transmission of optrA in Enterococcus faecium and Enterococcus faecalis isolates from a swine farrow-to-finish operation.</title>
        <authorList>
            <person name="Xuan H."/>
        </authorList>
    </citation>
    <scope>NUCLEOTIDE SEQUENCE</scope>
    <source>
        <strain evidence="3">AKSZ-163</strain>
        <plasmid evidence="3">pW163</plasmid>
    </source>
</reference>
<gene>
    <name evidence="3" type="ORF">MZO26_00260</name>
</gene>
<evidence type="ECO:0000256" key="1">
    <source>
        <dbReference type="SAM" id="Coils"/>
    </source>
</evidence>
<keyword evidence="1" id="KW-0175">Coiled coil</keyword>
<protein>
    <submittedName>
        <fullName evidence="3">Uncharacterized protein</fullName>
    </submittedName>
</protein>
<keyword evidence="2" id="KW-0472">Membrane</keyword>
<keyword evidence="2" id="KW-0812">Transmembrane</keyword>
<organism evidence="3 4">
    <name type="scientific">Enterococcus faecalis</name>
    <name type="common">Streptococcus faecalis</name>
    <dbReference type="NCBI Taxonomy" id="1351"/>
    <lineage>
        <taxon>Bacteria</taxon>
        <taxon>Bacillati</taxon>
        <taxon>Bacillota</taxon>
        <taxon>Bacilli</taxon>
        <taxon>Lactobacillales</taxon>
        <taxon>Enterococcaceae</taxon>
        <taxon>Enterococcus</taxon>
    </lineage>
</organism>
<feature type="transmembrane region" description="Helical" evidence="2">
    <location>
        <begin position="37"/>
        <end position="57"/>
    </location>
</feature>
<name>A0AAX3AVK9_ENTFL</name>
<evidence type="ECO:0000256" key="2">
    <source>
        <dbReference type="SAM" id="Phobius"/>
    </source>
</evidence>
<evidence type="ECO:0000313" key="4">
    <source>
        <dbReference type="Proteomes" id="UP001139456"/>
    </source>
</evidence>
<keyword evidence="2" id="KW-1133">Transmembrane helix</keyword>
<dbReference type="RefSeq" id="WP_138807344.1">
    <property type="nucleotide sequence ID" value="NZ_CP096043.1"/>
</dbReference>
<proteinExistence type="predicted"/>
<dbReference type="EMBL" id="CP096047">
    <property type="protein sequence ID" value="UPQ25713.1"/>
    <property type="molecule type" value="Genomic_DNA"/>
</dbReference>
<feature type="coiled-coil region" evidence="1">
    <location>
        <begin position="456"/>
        <end position="495"/>
    </location>
</feature>
<dbReference type="AlphaFoldDB" id="A0AAX3AVK9"/>
<sequence length="498" mass="59031">MNRFAEKLMNIQKIKIVNDNTKKGENMKIIDSLSLDALIAVSAAMLTLLIPVAIFLIEGTNNDNEDSFAWNRMVIFSQIIKPKSTYFSMILITVPLIFWNSSNTPCKIIILLLIVLGNVIMFSILKSSYFWIISKNQKNENFRERVRLKFLNELSENKEMSIKSKVETWQTIWKSEKVDMDSCKIIEAFENFYTSVKDDVKYQLLHVFSENLKIDFENKDKVQEFVYFQINQYNHVENKMKSAIKDLFLNYMRISAQETYLRYSFFVTFDKFFSEADDKIVERIFQDIGVELIEIIKELHLNRVEDDFPEFLKYDTVKSEIKKNSLCNMYFKWLDERYVLIHESNFEERMFANKLLMFMFEKVSPISFFRLTEFSSELCKNYYSEESLKNTIVEFARKPVKFIGIGRVYSIISSGGEANDKNKFDEMFKQDVEWTYQFISNSNQEIYKPLKDKNIVQETINLIEELVSENQNILNEKEKSKLQGVKVELKHYKEQIFG</sequence>
<feature type="transmembrane region" description="Helical" evidence="2">
    <location>
        <begin position="108"/>
        <end position="132"/>
    </location>
</feature>
<keyword evidence="3" id="KW-0614">Plasmid</keyword>
<feature type="transmembrane region" description="Helical" evidence="2">
    <location>
        <begin position="84"/>
        <end position="101"/>
    </location>
</feature>
<accession>A0AAX3AVK9</accession>
<evidence type="ECO:0000313" key="3">
    <source>
        <dbReference type="EMBL" id="UPQ25713.1"/>
    </source>
</evidence>